<keyword evidence="2" id="KW-1185">Reference proteome</keyword>
<gene>
    <name evidence="1" type="ORF">SAMN04487977_101525</name>
</gene>
<evidence type="ECO:0000313" key="2">
    <source>
        <dbReference type="Proteomes" id="UP000182360"/>
    </source>
</evidence>
<organism evidence="1 2">
    <name type="scientific">Treponema bryantii</name>
    <dbReference type="NCBI Taxonomy" id="163"/>
    <lineage>
        <taxon>Bacteria</taxon>
        <taxon>Pseudomonadati</taxon>
        <taxon>Spirochaetota</taxon>
        <taxon>Spirochaetia</taxon>
        <taxon>Spirochaetales</taxon>
        <taxon>Treponemataceae</taxon>
        <taxon>Treponema</taxon>
    </lineage>
</organism>
<accession>A0A1H9B1L7</accession>
<evidence type="ECO:0000313" key="1">
    <source>
        <dbReference type="EMBL" id="SEP82118.1"/>
    </source>
</evidence>
<dbReference type="RefSeq" id="WP_074640619.1">
    <property type="nucleotide sequence ID" value="NZ_FOFU01000001.1"/>
</dbReference>
<reference evidence="1 2" key="1">
    <citation type="submission" date="2016-10" db="EMBL/GenBank/DDBJ databases">
        <authorList>
            <person name="de Groot N.N."/>
        </authorList>
    </citation>
    <scope>NUCLEOTIDE SEQUENCE [LARGE SCALE GENOMIC DNA]</scope>
    <source>
        <strain evidence="1 2">B25</strain>
    </source>
</reference>
<protein>
    <submittedName>
        <fullName evidence="1">Uncharacterized protein</fullName>
    </submittedName>
</protein>
<dbReference type="AlphaFoldDB" id="A0A1H9B1L7"/>
<proteinExistence type="predicted"/>
<sequence>MTADEIRNLQASTIRKDVVSKVIENCERLVKETASNGGVRFIHKWWSDVSCNCWKHECPCPSKIEIEEVLKYFEQNGFEANCPKHSSIRIAW</sequence>
<dbReference type="EMBL" id="FOFU01000001">
    <property type="protein sequence ID" value="SEP82118.1"/>
    <property type="molecule type" value="Genomic_DNA"/>
</dbReference>
<dbReference type="Proteomes" id="UP000182360">
    <property type="component" value="Unassembled WGS sequence"/>
</dbReference>
<name>A0A1H9B1L7_9SPIR</name>